<reference evidence="1 2" key="1">
    <citation type="submission" date="2020-07" db="EMBL/GenBank/DDBJ databases">
        <title>Genomic Encyclopedia of Type Strains, Phase IV (KMG-V): Genome sequencing to study the core and pangenomes of soil and plant-associated prokaryotes.</title>
        <authorList>
            <person name="Whitman W."/>
        </authorList>
    </citation>
    <scope>NUCLEOTIDE SEQUENCE [LARGE SCALE GENOMIC DNA]</scope>
    <source>
        <strain evidence="1 2">M8UP30</strain>
    </source>
</reference>
<gene>
    <name evidence="1" type="ORF">HDF12_001568</name>
</gene>
<protein>
    <submittedName>
        <fullName evidence="1">Uncharacterized protein</fullName>
    </submittedName>
</protein>
<dbReference type="AlphaFoldDB" id="A0A7Y9NLX4"/>
<evidence type="ECO:0000313" key="1">
    <source>
        <dbReference type="EMBL" id="NYF51203.1"/>
    </source>
</evidence>
<dbReference type="EMBL" id="JACCCV010000001">
    <property type="protein sequence ID" value="NYF51203.1"/>
    <property type="molecule type" value="Genomic_DNA"/>
</dbReference>
<sequence length="182" mass="19801">MEWLLRFSAQEQNYIFPVSVRSLIGAGWSAGLDPDKQGGKWKITIPLSLFPSQAHVRLRGISVTVESESSNAIFQSLLMAPIKGTVVHLDGTSRTIDQSTTPPVRVGRVQRLDSQRVPDLVGTLSLHNVSPIGEWMVAVASSSQPLSFSANPPPIQSPKIVYGQNAKINDVIVHLTLAVRNI</sequence>
<organism evidence="1 2">
    <name type="scientific">Tunturiibacter lichenicola</name>
    <dbReference type="NCBI Taxonomy" id="2051959"/>
    <lineage>
        <taxon>Bacteria</taxon>
        <taxon>Pseudomonadati</taxon>
        <taxon>Acidobacteriota</taxon>
        <taxon>Terriglobia</taxon>
        <taxon>Terriglobales</taxon>
        <taxon>Acidobacteriaceae</taxon>
        <taxon>Tunturiibacter</taxon>
    </lineage>
</organism>
<accession>A0A7Y9NLX4</accession>
<name>A0A7Y9NLX4_9BACT</name>
<evidence type="ECO:0000313" key="2">
    <source>
        <dbReference type="Proteomes" id="UP000534186"/>
    </source>
</evidence>
<dbReference type="Proteomes" id="UP000534186">
    <property type="component" value="Unassembled WGS sequence"/>
</dbReference>
<proteinExistence type="predicted"/>
<comment type="caution">
    <text evidence="1">The sequence shown here is derived from an EMBL/GenBank/DDBJ whole genome shotgun (WGS) entry which is preliminary data.</text>
</comment>